<evidence type="ECO:0000313" key="1">
    <source>
        <dbReference type="EMBL" id="MFC4351996.1"/>
    </source>
</evidence>
<keyword evidence="2" id="KW-1185">Reference proteome</keyword>
<proteinExistence type="predicted"/>
<protein>
    <submittedName>
        <fullName evidence="1">Uncharacterized protein</fullName>
    </submittedName>
</protein>
<evidence type="ECO:0000313" key="2">
    <source>
        <dbReference type="Proteomes" id="UP001595799"/>
    </source>
</evidence>
<accession>A0ABV8UL36</accession>
<dbReference type="Proteomes" id="UP001595799">
    <property type="component" value="Unassembled WGS sequence"/>
</dbReference>
<gene>
    <name evidence="1" type="ORF">ACFOW6_10620</name>
</gene>
<reference evidence="2" key="1">
    <citation type="journal article" date="2019" name="Int. J. Syst. Evol. Microbiol.">
        <title>The Global Catalogue of Microorganisms (GCM) 10K type strain sequencing project: providing services to taxonomists for standard genome sequencing and annotation.</title>
        <authorList>
            <consortium name="The Broad Institute Genomics Platform"/>
            <consortium name="The Broad Institute Genome Sequencing Center for Infectious Disease"/>
            <person name="Wu L."/>
            <person name="Ma J."/>
        </authorList>
    </citation>
    <scope>NUCLEOTIDE SEQUENCE [LARGE SCALE GENOMIC DNA]</scope>
    <source>
        <strain evidence="2">CECT 8472</strain>
    </source>
</reference>
<dbReference type="RefSeq" id="WP_382422341.1">
    <property type="nucleotide sequence ID" value="NZ_JBHSCW010000004.1"/>
</dbReference>
<name>A0ABV8UL36_9PROT</name>
<sequence>MPRRDKSEIPYGTRFVEQEKQTAVWVVQRAINDFSGNPHVIIAREDDPTWTVIIAVSELRNRTRFRRLET</sequence>
<organism evidence="1 2">
    <name type="scientific">Fodinicurvata halophila</name>
    <dbReference type="NCBI Taxonomy" id="1419723"/>
    <lineage>
        <taxon>Bacteria</taxon>
        <taxon>Pseudomonadati</taxon>
        <taxon>Pseudomonadota</taxon>
        <taxon>Alphaproteobacteria</taxon>
        <taxon>Rhodospirillales</taxon>
        <taxon>Rhodovibrionaceae</taxon>
        <taxon>Fodinicurvata</taxon>
    </lineage>
</organism>
<dbReference type="EMBL" id="JBHSCW010000004">
    <property type="protein sequence ID" value="MFC4351996.1"/>
    <property type="molecule type" value="Genomic_DNA"/>
</dbReference>
<comment type="caution">
    <text evidence="1">The sequence shown here is derived from an EMBL/GenBank/DDBJ whole genome shotgun (WGS) entry which is preliminary data.</text>
</comment>